<evidence type="ECO:0000259" key="2">
    <source>
        <dbReference type="Pfam" id="PF03981"/>
    </source>
</evidence>
<protein>
    <submittedName>
        <fullName evidence="3">Chaperone</fullName>
    </submittedName>
</protein>
<dbReference type="Pfam" id="PF03981">
    <property type="entry name" value="Ubiq_cyt_C_chap"/>
    <property type="match status" value="1"/>
</dbReference>
<feature type="domain" description="Ubiquinol-cytochrome c chaperone" evidence="2">
    <location>
        <begin position="134"/>
        <end position="277"/>
    </location>
</feature>
<evidence type="ECO:0000313" key="4">
    <source>
        <dbReference type="Proteomes" id="UP001454036"/>
    </source>
</evidence>
<evidence type="ECO:0000313" key="3">
    <source>
        <dbReference type="EMBL" id="GAA0159314.1"/>
    </source>
</evidence>
<organism evidence="3 4">
    <name type="scientific">Lithospermum erythrorhizon</name>
    <name type="common">Purple gromwell</name>
    <name type="synonym">Lithospermum officinale var. erythrorhizon</name>
    <dbReference type="NCBI Taxonomy" id="34254"/>
    <lineage>
        <taxon>Eukaryota</taxon>
        <taxon>Viridiplantae</taxon>
        <taxon>Streptophyta</taxon>
        <taxon>Embryophyta</taxon>
        <taxon>Tracheophyta</taxon>
        <taxon>Spermatophyta</taxon>
        <taxon>Magnoliopsida</taxon>
        <taxon>eudicotyledons</taxon>
        <taxon>Gunneridae</taxon>
        <taxon>Pentapetalae</taxon>
        <taxon>asterids</taxon>
        <taxon>lamiids</taxon>
        <taxon>Boraginales</taxon>
        <taxon>Boraginaceae</taxon>
        <taxon>Boraginoideae</taxon>
        <taxon>Lithospermeae</taxon>
        <taxon>Lithospermum</taxon>
    </lineage>
</organism>
<dbReference type="Proteomes" id="UP001454036">
    <property type="component" value="Unassembled WGS sequence"/>
</dbReference>
<name>A0AAV3Q5H0_LITER</name>
<dbReference type="AlphaFoldDB" id="A0AAV3Q5H0"/>
<accession>A0AAV3Q5H0</accession>
<gene>
    <name evidence="3" type="ORF">LIER_16121</name>
</gene>
<reference evidence="3 4" key="1">
    <citation type="submission" date="2024-01" db="EMBL/GenBank/DDBJ databases">
        <title>The complete chloroplast genome sequence of Lithospermum erythrorhizon: insights into the phylogenetic relationship among Boraginaceae species and the maternal lineages of purple gromwells.</title>
        <authorList>
            <person name="Okada T."/>
            <person name="Watanabe K."/>
        </authorList>
    </citation>
    <scope>NUCLEOTIDE SEQUENCE [LARGE SCALE GENOMIC DNA]</scope>
</reference>
<comment type="similarity">
    <text evidence="1">Belongs to the CBP3 family.</text>
</comment>
<dbReference type="GO" id="GO:0034551">
    <property type="term" value="P:mitochondrial respiratory chain complex III assembly"/>
    <property type="evidence" value="ECO:0007669"/>
    <property type="project" value="TreeGrafter"/>
</dbReference>
<dbReference type="InterPro" id="IPR021150">
    <property type="entry name" value="Ubiq_cyt_c_chap"/>
</dbReference>
<dbReference type="EMBL" id="BAABME010003573">
    <property type="protein sequence ID" value="GAA0159314.1"/>
    <property type="molecule type" value="Genomic_DNA"/>
</dbReference>
<sequence>MLSRWSKTMSKLYGSHKISEISSVSHALTWRTFSNAAAEEAEAESPFSDESTAKIYSEKPQVNLNKMFWSKPCSLALHPDSPLRSEDPQYEGLKRLFLTMMLFYSKQSRSIRGANVIYRRVLSQIDKPAIYDVFSLEKTFRTTFSILVLHMWLCLRRLREDGKEGVELGQYLYEIYNHDLELRVSRAGVNLLLSKWMKDLERIFYGNIVALDAAILPEAKQDELQNVIWRNVFSDDSSPKPNAAALPLVQAMSRYIRREYSCMSLTDREAIFSGNFMFTPLDSKTAGGQ</sequence>
<proteinExistence type="inferred from homology"/>
<comment type="caution">
    <text evidence="3">The sequence shown here is derived from an EMBL/GenBank/DDBJ whole genome shotgun (WGS) entry which is preliminary data.</text>
</comment>
<dbReference type="InterPro" id="IPR007129">
    <property type="entry name" value="Ubiqinol_cyt_c_chaperone_CPB3"/>
</dbReference>
<dbReference type="PANTHER" id="PTHR12184:SF1">
    <property type="entry name" value="UBIQUINOL-CYTOCHROME-C REDUCTASE COMPLEX ASSEMBLY FACTOR 1"/>
    <property type="match status" value="1"/>
</dbReference>
<keyword evidence="4" id="KW-1185">Reference proteome</keyword>
<dbReference type="PANTHER" id="PTHR12184">
    <property type="entry name" value="UBIQUINOL-CYTOCHROME C REDUCTASE COMPLEX ASSEMBLY FACTOR 1 FAMILY MEMBER"/>
    <property type="match status" value="1"/>
</dbReference>
<dbReference type="GO" id="GO:0005739">
    <property type="term" value="C:mitochondrion"/>
    <property type="evidence" value="ECO:0007669"/>
    <property type="project" value="TreeGrafter"/>
</dbReference>
<evidence type="ECO:0000256" key="1">
    <source>
        <dbReference type="ARBA" id="ARBA00006407"/>
    </source>
</evidence>